<dbReference type="EMBL" id="FOJO01000001">
    <property type="protein sequence ID" value="SFA38336.1"/>
    <property type="molecule type" value="Genomic_DNA"/>
</dbReference>
<feature type="compositionally biased region" description="Low complexity" evidence="1">
    <location>
        <begin position="64"/>
        <end position="79"/>
    </location>
</feature>
<evidence type="ECO:0000256" key="1">
    <source>
        <dbReference type="SAM" id="MobiDB-lite"/>
    </source>
</evidence>
<dbReference type="AlphaFoldDB" id="A0A1I0SHU9"/>
<evidence type="ECO:0000313" key="3">
    <source>
        <dbReference type="Proteomes" id="UP000182312"/>
    </source>
</evidence>
<reference evidence="2 3" key="1">
    <citation type="submission" date="2016-10" db="EMBL/GenBank/DDBJ databases">
        <authorList>
            <person name="de Groot N.N."/>
        </authorList>
    </citation>
    <scope>NUCLEOTIDE SEQUENCE [LARGE SCALE GENOMIC DNA]</scope>
    <source>
        <strain evidence="2 3">CGMCC 1.6117</strain>
    </source>
</reference>
<gene>
    <name evidence="2" type="ORF">SAMN04487972_101122</name>
</gene>
<dbReference type="RefSeq" id="WP_081967429.1">
    <property type="nucleotide sequence ID" value="NZ_FOJO01000001.1"/>
</dbReference>
<accession>A0A1I0SHU9</accession>
<feature type="region of interest" description="Disordered" evidence="1">
    <location>
        <begin position="1"/>
        <end position="107"/>
    </location>
</feature>
<evidence type="ECO:0000313" key="2">
    <source>
        <dbReference type="EMBL" id="SFA38336.1"/>
    </source>
</evidence>
<organism evidence="2 3">
    <name type="scientific">Paracoccus halophilus</name>
    <dbReference type="NCBI Taxonomy" id="376733"/>
    <lineage>
        <taxon>Bacteria</taxon>
        <taxon>Pseudomonadati</taxon>
        <taxon>Pseudomonadota</taxon>
        <taxon>Alphaproteobacteria</taxon>
        <taxon>Rhodobacterales</taxon>
        <taxon>Paracoccaceae</taxon>
        <taxon>Paracoccus</taxon>
    </lineage>
</organism>
<protein>
    <submittedName>
        <fullName evidence="2">Uncharacterized protein</fullName>
    </submittedName>
</protein>
<dbReference type="Proteomes" id="UP000182312">
    <property type="component" value="Unassembled WGS sequence"/>
</dbReference>
<proteinExistence type="predicted"/>
<feature type="compositionally biased region" description="Basic and acidic residues" evidence="1">
    <location>
        <begin position="1"/>
        <end position="35"/>
    </location>
</feature>
<name>A0A1I0SHU9_9RHOB</name>
<feature type="compositionally biased region" description="Pro residues" evidence="1">
    <location>
        <begin position="80"/>
        <end position="92"/>
    </location>
</feature>
<sequence>MGKNQDDGNGDDAKGGKARDGAAMREARREANRRERAARRASRQAERAARKNKRSGSSPDQPTRAPAPEPEANGAAPVPVVAPPEPVAPRPAGPVHRPARKGPGKDHLPAPEFNILIIGQNGRLGVEAALFAASLRRNSPGWKGRLIVAEPEPKGAWQGVNTRIPDPVRDVLAAHGAELLPFTATHFGRDYPYGNKIEALSLLPADRPFMFFDSDTLIIGELAALALDFSRPSASMRRSATWPEPPLYGPGYTQIWKSLYERFGLDFAASLDRSQPDEHWERYLYFNAGWFLGADAQEFGRRFAEYALAIRDAPGDELACQSLDPWLDQIALPLVIHALGGGRPGAELDGLDGDVSCHYRNLSLLYARESDAAVALIEDLAADPQIAPLLAGDEAAQRLIFGGEGRQHIRPMFQAENPQPAEQAIRHRLRKQGLWFR</sequence>